<evidence type="ECO:0000256" key="3">
    <source>
        <dbReference type="PROSITE-ProRule" id="PRU00992"/>
    </source>
</evidence>
<dbReference type="Pfam" id="PF19745">
    <property type="entry name" value="FUT8_N_cat"/>
    <property type="match status" value="1"/>
</dbReference>
<proteinExistence type="inferred from homology"/>
<dbReference type="AlphaFoldDB" id="A0A8S9YDM8"/>
<protein>
    <recommendedName>
        <fullName evidence="4">GT23 domain-containing protein</fullName>
    </recommendedName>
</protein>
<evidence type="ECO:0000259" key="4">
    <source>
        <dbReference type="PROSITE" id="PS51659"/>
    </source>
</evidence>
<keyword evidence="1 3" id="KW-0328">Glycosyltransferase</keyword>
<feature type="domain" description="GT23" evidence="4">
    <location>
        <begin position="65"/>
        <end position="141"/>
    </location>
</feature>
<dbReference type="InterPro" id="IPR045573">
    <property type="entry name" value="Fut8_N_cat"/>
</dbReference>
<evidence type="ECO:0000313" key="5">
    <source>
        <dbReference type="EMBL" id="KAF7234439.1"/>
    </source>
</evidence>
<keyword evidence="2 3" id="KW-0808">Transferase</keyword>
<organism evidence="5 6">
    <name type="scientific">Paragonimus skrjabini miyazakii</name>
    <dbReference type="NCBI Taxonomy" id="59628"/>
    <lineage>
        <taxon>Eukaryota</taxon>
        <taxon>Metazoa</taxon>
        <taxon>Spiralia</taxon>
        <taxon>Lophotrochozoa</taxon>
        <taxon>Platyhelminthes</taxon>
        <taxon>Trematoda</taxon>
        <taxon>Digenea</taxon>
        <taxon>Plagiorchiida</taxon>
        <taxon>Troglotremata</taxon>
        <taxon>Troglotrematidae</taxon>
        <taxon>Paragonimus</taxon>
    </lineage>
</organism>
<dbReference type="InterPro" id="IPR027350">
    <property type="entry name" value="GT23_dom"/>
</dbReference>
<dbReference type="PANTHER" id="PTHR13132:SF29">
    <property type="entry name" value="ALPHA-(1,6)-FUCOSYLTRANSFERASE"/>
    <property type="match status" value="1"/>
</dbReference>
<evidence type="ECO:0000313" key="6">
    <source>
        <dbReference type="Proteomes" id="UP000822476"/>
    </source>
</evidence>
<dbReference type="PROSITE" id="PS51659">
    <property type="entry name" value="GT23"/>
    <property type="match status" value="1"/>
</dbReference>
<reference evidence="5" key="1">
    <citation type="submission" date="2019-07" db="EMBL/GenBank/DDBJ databases">
        <title>Annotation for the trematode Paragonimus miyazaki's.</title>
        <authorList>
            <person name="Choi Y.-J."/>
        </authorList>
    </citation>
    <scope>NUCLEOTIDE SEQUENCE</scope>
    <source>
        <strain evidence="5">Japan</strain>
    </source>
</reference>
<accession>A0A8S9YDM8</accession>
<dbReference type="EMBL" id="JTDE01009630">
    <property type="protein sequence ID" value="KAF7234439.1"/>
    <property type="molecule type" value="Genomic_DNA"/>
</dbReference>
<evidence type="ECO:0000256" key="2">
    <source>
        <dbReference type="ARBA" id="ARBA00022679"/>
    </source>
</evidence>
<dbReference type="GO" id="GO:0046921">
    <property type="term" value="F:alpha-(1-&gt;6)-fucosyltransferase activity"/>
    <property type="evidence" value="ECO:0007669"/>
    <property type="project" value="TreeGrafter"/>
</dbReference>
<comment type="similarity">
    <text evidence="3">Belongs to the glycosyltransferase 23 family.</text>
</comment>
<comment type="caution">
    <text evidence="3">Lacks conserved residue(s) required for the propagation of feature annotation.</text>
</comment>
<evidence type="ECO:0000256" key="1">
    <source>
        <dbReference type="ARBA" id="ARBA00022676"/>
    </source>
</evidence>
<keyword evidence="6" id="KW-1185">Reference proteome</keyword>
<gene>
    <name evidence="5" type="ORF">EG68_12388</name>
</gene>
<dbReference type="OrthoDB" id="6435034at2759"/>
<dbReference type="GO" id="GO:0006487">
    <property type="term" value="P:protein N-linked glycosylation"/>
    <property type="evidence" value="ECO:0007669"/>
    <property type="project" value="TreeGrafter"/>
</dbReference>
<sequence>MDRLLNKVDTLNGWLEEMTRYLQVDLEGLGRVNGKAESRQSELDQLARHVQGRIDKLQNPSDCSKAKLLVVGLTRPCAFGCNVHHLAYCFQLAYISGRTLVFDKTETAYDSWWTANFLPLSNTCKQLNIADSEHIPREPSF</sequence>
<comment type="caution">
    <text evidence="5">The sequence shown here is derived from an EMBL/GenBank/DDBJ whole genome shotgun (WGS) entry which is preliminary data.</text>
</comment>
<dbReference type="PANTHER" id="PTHR13132">
    <property type="entry name" value="ALPHA- 1,6 -FUCOSYLTRANSFERASE"/>
    <property type="match status" value="1"/>
</dbReference>
<dbReference type="Proteomes" id="UP000822476">
    <property type="component" value="Unassembled WGS sequence"/>
</dbReference>
<name>A0A8S9YDM8_9TREM</name>